<dbReference type="InterPro" id="IPR036388">
    <property type="entry name" value="WH-like_DNA-bd_sf"/>
</dbReference>
<evidence type="ECO:0000256" key="2">
    <source>
        <dbReference type="ARBA" id="ARBA00023125"/>
    </source>
</evidence>
<keyword evidence="6" id="KW-1185">Reference proteome</keyword>
<dbReference type="EMBL" id="JBHSFO010000005">
    <property type="protein sequence ID" value="MFC4604363.1"/>
    <property type="molecule type" value="Genomic_DNA"/>
</dbReference>
<evidence type="ECO:0000313" key="6">
    <source>
        <dbReference type="Proteomes" id="UP001595914"/>
    </source>
</evidence>
<proteinExistence type="predicted"/>
<dbReference type="Gene3D" id="1.10.10.10">
    <property type="entry name" value="Winged helix-like DNA-binding domain superfamily/Winged helix DNA-binding domain"/>
    <property type="match status" value="1"/>
</dbReference>
<dbReference type="InterPro" id="IPR016032">
    <property type="entry name" value="Sig_transdc_resp-reg_C-effctor"/>
</dbReference>
<dbReference type="SUPFAM" id="SSF46894">
    <property type="entry name" value="C-terminal effector domain of the bipartite response regulators"/>
    <property type="match status" value="1"/>
</dbReference>
<protein>
    <submittedName>
        <fullName evidence="5">LuxR C-terminal-related transcriptional regulator</fullName>
    </submittedName>
</protein>
<comment type="caution">
    <text evidence="5">The sequence shown here is derived from an EMBL/GenBank/DDBJ whole genome shotgun (WGS) entry which is preliminary data.</text>
</comment>
<feature type="domain" description="HTH luxR-type" evidence="4">
    <location>
        <begin position="810"/>
        <end position="872"/>
    </location>
</feature>
<dbReference type="InterPro" id="IPR059106">
    <property type="entry name" value="WHD_MalT"/>
</dbReference>
<dbReference type="InterPro" id="IPR041664">
    <property type="entry name" value="AAA_16"/>
</dbReference>
<dbReference type="PANTHER" id="PTHR44688">
    <property type="entry name" value="DNA-BINDING TRANSCRIPTIONAL ACTIVATOR DEVR_DOSR"/>
    <property type="match status" value="1"/>
</dbReference>
<keyword evidence="2" id="KW-0238">DNA-binding</keyword>
<dbReference type="PRINTS" id="PR00038">
    <property type="entry name" value="HTHLUXR"/>
</dbReference>
<dbReference type="Pfam" id="PF25873">
    <property type="entry name" value="WHD_MalT"/>
    <property type="match status" value="1"/>
</dbReference>
<dbReference type="InterPro" id="IPR011990">
    <property type="entry name" value="TPR-like_helical_dom_sf"/>
</dbReference>
<dbReference type="SUPFAM" id="SSF52540">
    <property type="entry name" value="P-loop containing nucleoside triphosphate hydrolases"/>
    <property type="match status" value="1"/>
</dbReference>
<sequence length="872" mass="93677">MDHKSAVMVTPAPWFLVTPPECDGVTVERDRVTAMIDDSVTRHRITAISAPAGSGKTVALSHWARTRPAATSVAWLSLTRFDISARHILCGVLTALGQLTANSGPRWDEASVVADAKSPSIDDAHRALLDACNAFAEPVTLVVDDVHWPEQALAESVLATLIDVGPPTLRIVLAGRVIPAAVLSRALVSGQVSIIEASDFAFTESEIRQAAAALDREVSPTAAEDLRRSTDGWASAVRLSLMAPPHSVGQEVAVPRLRVDSDPLLTDYIETQIVDQLPTALASFVLATTCATDIDAALAAAVSGRDDSAALLDECVRRGLFLDRLIPEPGAGVGYRWHSVFARHCRVILARRDHEQAHSVERLAANELSGRNPLEAVDHALRGDDPAMAVRIIGEQWLSLVLQSRADLLDRACRDLPEPWSGHAQILHIRACCQDVLGDRTAAALLTGRANTATDDSGASVTLVLALATLMVADAHATLLQACDQVHSALGSARDVPPSLYASALFMLGWTEMRLRRDPARAAQLLRSAMTECEAAGQHFLARNCGVNLAFALAFRGDFTAARGSLDELTSPAGHESQQWQTYDGGIEMFAAGFIDYWQANLADALTTLRAVVAAPTTSASYRALARVYLALVAASTGRLSLLSEAEAEAARIPDTPEHGMPWPTYKLLARAKLAEARGDHATALAMARLIGQASHVPVATALVAELYRRLGQPDQARALLRTLPAAVPQYTRVSSLVTEAALRWDGGNRGDAHRLLEAALDLAEPEGVARPFSSSDSTLHRLLVAHATAGTRHGDFLAARIAGGDDWRDLDTGPTLTKREREILTYLRTPLTGPEIAKTLNLSINTVKSHQRTIYRKLGVDSRREAMRIAL</sequence>
<dbReference type="RefSeq" id="WP_378417117.1">
    <property type="nucleotide sequence ID" value="NZ_JBHSFO010000005.1"/>
</dbReference>
<dbReference type="InterPro" id="IPR027417">
    <property type="entry name" value="P-loop_NTPase"/>
</dbReference>
<dbReference type="Pfam" id="PF14559">
    <property type="entry name" value="TPR_19"/>
    <property type="match status" value="1"/>
</dbReference>
<evidence type="ECO:0000313" key="5">
    <source>
        <dbReference type="EMBL" id="MFC4604363.1"/>
    </source>
</evidence>
<dbReference type="Gene3D" id="1.25.40.10">
    <property type="entry name" value="Tetratricopeptide repeat domain"/>
    <property type="match status" value="1"/>
</dbReference>
<name>A0ABV9FSY2_9NOCA</name>
<dbReference type="SMART" id="SM00421">
    <property type="entry name" value="HTH_LUXR"/>
    <property type="match status" value="1"/>
</dbReference>
<reference evidence="6" key="1">
    <citation type="journal article" date="2019" name="Int. J. Syst. Evol. Microbiol.">
        <title>The Global Catalogue of Microorganisms (GCM) 10K type strain sequencing project: providing services to taxonomists for standard genome sequencing and annotation.</title>
        <authorList>
            <consortium name="The Broad Institute Genomics Platform"/>
            <consortium name="The Broad Institute Genome Sequencing Center for Infectious Disease"/>
            <person name="Wu L."/>
            <person name="Ma J."/>
        </authorList>
    </citation>
    <scope>NUCLEOTIDE SEQUENCE [LARGE SCALE GENOMIC DNA]</scope>
    <source>
        <strain evidence="6">CCUG 54520</strain>
    </source>
</reference>
<evidence type="ECO:0000256" key="1">
    <source>
        <dbReference type="ARBA" id="ARBA00023015"/>
    </source>
</evidence>
<dbReference type="Pfam" id="PF00196">
    <property type="entry name" value="GerE"/>
    <property type="match status" value="1"/>
</dbReference>
<dbReference type="InterPro" id="IPR000792">
    <property type="entry name" value="Tscrpt_reg_LuxR_C"/>
</dbReference>
<dbReference type="Proteomes" id="UP001595914">
    <property type="component" value="Unassembled WGS sequence"/>
</dbReference>
<evidence type="ECO:0000256" key="3">
    <source>
        <dbReference type="ARBA" id="ARBA00023163"/>
    </source>
</evidence>
<dbReference type="Gene3D" id="3.40.50.300">
    <property type="entry name" value="P-loop containing nucleotide triphosphate hydrolases"/>
    <property type="match status" value="1"/>
</dbReference>
<gene>
    <name evidence="5" type="ORF">ACFO6S_11765</name>
</gene>
<dbReference type="PANTHER" id="PTHR44688:SF16">
    <property type="entry name" value="DNA-BINDING TRANSCRIPTIONAL ACTIVATOR DEVR_DOSR"/>
    <property type="match status" value="1"/>
</dbReference>
<dbReference type="Pfam" id="PF13191">
    <property type="entry name" value="AAA_16"/>
    <property type="match status" value="1"/>
</dbReference>
<evidence type="ECO:0000259" key="4">
    <source>
        <dbReference type="PROSITE" id="PS50043"/>
    </source>
</evidence>
<organism evidence="5 6">
    <name type="scientific">Rhodococcus kronopolitis</name>
    <dbReference type="NCBI Taxonomy" id="1460226"/>
    <lineage>
        <taxon>Bacteria</taxon>
        <taxon>Bacillati</taxon>
        <taxon>Actinomycetota</taxon>
        <taxon>Actinomycetes</taxon>
        <taxon>Mycobacteriales</taxon>
        <taxon>Nocardiaceae</taxon>
        <taxon>Rhodococcus</taxon>
    </lineage>
</organism>
<dbReference type="PROSITE" id="PS50043">
    <property type="entry name" value="HTH_LUXR_2"/>
    <property type="match status" value="1"/>
</dbReference>
<dbReference type="CDD" id="cd06170">
    <property type="entry name" value="LuxR_C_like"/>
    <property type="match status" value="1"/>
</dbReference>
<accession>A0ABV9FSY2</accession>
<keyword evidence="3" id="KW-0804">Transcription</keyword>
<keyword evidence="1" id="KW-0805">Transcription regulation</keyword>